<dbReference type="InterPro" id="IPR051291">
    <property type="entry name" value="CIMAP"/>
</dbReference>
<gene>
    <name evidence="2" type="ORF">GSLYS_00017709001</name>
</gene>
<dbReference type="EMBL" id="CAXITT010000603">
    <property type="protein sequence ID" value="CAL1544196.1"/>
    <property type="molecule type" value="Genomic_DNA"/>
</dbReference>
<reference evidence="2 3" key="1">
    <citation type="submission" date="2024-04" db="EMBL/GenBank/DDBJ databases">
        <authorList>
            <consortium name="Genoscope - CEA"/>
            <person name="William W."/>
        </authorList>
    </citation>
    <scope>NUCLEOTIDE SEQUENCE [LARGE SCALE GENOMIC DNA]</scope>
</reference>
<evidence type="ECO:0000313" key="2">
    <source>
        <dbReference type="EMBL" id="CAL1544196.1"/>
    </source>
</evidence>
<protein>
    <submittedName>
        <fullName evidence="2">Uncharacterized protein</fullName>
    </submittedName>
</protein>
<comment type="caution">
    <text evidence="2">The sequence shown here is derived from an EMBL/GenBank/DDBJ whole genome shotgun (WGS) entry which is preliminary data.</text>
</comment>
<dbReference type="AlphaFoldDB" id="A0AAV2IEY5"/>
<dbReference type="InterPro" id="IPR010736">
    <property type="entry name" value="SHIPPO-rpt"/>
</dbReference>
<sequence>MPKTKGPGPNRYLLPPTIGMANHDPTRPKAPGYSFGTRYSYSYAHGPGPYFLERGIYNNGKDNNAGFSMYGRPKKSIWELTSGSSPGPVYAVNTSVTDKGTPSYSFGTPYKHHYNTAGPGPNTYNVLKPWGSESKGPLIGGRSNDSKSFSYDFANTPGPAKYGYMGGEHGPSYSIGQRTKLPGNKLITPGPNTYLPPLNGNTPRSPRFTFGIRYHEDVRTLPDVED</sequence>
<dbReference type="Proteomes" id="UP001497497">
    <property type="component" value="Unassembled WGS sequence"/>
</dbReference>
<dbReference type="Pfam" id="PF07004">
    <property type="entry name" value="SHIPPO-rpt"/>
    <property type="match status" value="3"/>
</dbReference>
<keyword evidence="3" id="KW-1185">Reference proteome</keyword>
<evidence type="ECO:0000256" key="1">
    <source>
        <dbReference type="SAM" id="MobiDB-lite"/>
    </source>
</evidence>
<dbReference type="PANTHER" id="PTHR21580">
    <property type="entry name" value="SHIPPO-1-RELATED"/>
    <property type="match status" value="1"/>
</dbReference>
<accession>A0AAV2IEY5</accession>
<feature type="region of interest" description="Disordered" evidence="1">
    <location>
        <begin position="1"/>
        <end position="31"/>
    </location>
</feature>
<name>A0AAV2IEY5_LYMST</name>
<dbReference type="PANTHER" id="PTHR21580:SF28">
    <property type="entry name" value="BOREALIN N-TERMINAL DOMAIN-CONTAINING PROTEIN-RELATED"/>
    <property type="match status" value="1"/>
</dbReference>
<evidence type="ECO:0000313" key="3">
    <source>
        <dbReference type="Proteomes" id="UP001497497"/>
    </source>
</evidence>
<proteinExistence type="predicted"/>
<dbReference type="GO" id="GO:0005856">
    <property type="term" value="C:cytoskeleton"/>
    <property type="evidence" value="ECO:0007669"/>
    <property type="project" value="TreeGrafter"/>
</dbReference>
<organism evidence="2 3">
    <name type="scientific">Lymnaea stagnalis</name>
    <name type="common">Great pond snail</name>
    <name type="synonym">Helix stagnalis</name>
    <dbReference type="NCBI Taxonomy" id="6523"/>
    <lineage>
        <taxon>Eukaryota</taxon>
        <taxon>Metazoa</taxon>
        <taxon>Spiralia</taxon>
        <taxon>Lophotrochozoa</taxon>
        <taxon>Mollusca</taxon>
        <taxon>Gastropoda</taxon>
        <taxon>Heterobranchia</taxon>
        <taxon>Euthyneura</taxon>
        <taxon>Panpulmonata</taxon>
        <taxon>Hygrophila</taxon>
        <taxon>Lymnaeoidea</taxon>
        <taxon>Lymnaeidae</taxon>
        <taxon>Lymnaea</taxon>
    </lineage>
</organism>